<dbReference type="Proteomes" id="UP001519289">
    <property type="component" value="Unassembled WGS sequence"/>
</dbReference>
<dbReference type="PANTHER" id="PTHR43252">
    <property type="entry name" value="TRANSCRIPTIONAL REGULATOR YQJI"/>
    <property type="match status" value="1"/>
</dbReference>
<dbReference type="Pfam" id="PF03551">
    <property type="entry name" value="PadR"/>
    <property type="match status" value="1"/>
</dbReference>
<evidence type="ECO:0000313" key="4">
    <source>
        <dbReference type="Proteomes" id="UP001519289"/>
    </source>
</evidence>
<protein>
    <submittedName>
        <fullName evidence="3">DNA-binding PadR family transcriptional regulator</fullName>
    </submittedName>
</protein>
<evidence type="ECO:0000259" key="2">
    <source>
        <dbReference type="Pfam" id="PF06445"/>
    </source>
</evidence>
<name>A0ABS4JPV6_9FIRM</name>
<dbReference type="Pfam" id="PF06445">
    <property type="entry name" value="GyrI-like"/>
    <property type="match status" value="1"/>
</dbReference>
<gene>
    <name evidence="3" type="ORF">J2Z79_000959</name>
</gene>
<reference evidence="3 4" key="1">
    <citation type="submission" date="2021-03" db="EMBL/GenBank/DDBJ databases">
        <title>Genomic Encyclopedia of Type Strains, Phase IV (KMG-IV): sequencing the most valuable type-strain genomes for metagenomic binning, comparative biology and taxonomic classification.</title>
        <authorList>
            <person name="Goeker M."/>
        </authorList>
    </citation>
    <scope>NUCLEOTIDE SEQUENCE [LARGE SCALE GENOMIC DNA]</scope>
    <source>
        <strain evidence="3 4">DSM 27138</strain>
    </source>
</reference>
<dbReference type="SUPFAM" id="SSF46785">
    <property type="entry name" value="Winged helix' DNA-binding domain"/>
    <property type="match status" value="1"/>
</dbReference>
<dbReference type="PANTHER" id="PTHR43252:SF7">
    <property type="entry name" value="TRANSCRIPTIONAL REGULATOR YQJI"/>
    <property type="match status" value="1"/>
</dbReference>
<accession>A0ABS4JPV6</accession>
<dbReference type="Gene3D" id="1.10.10.10">
    <property type="entry name" value="Winged helix-like DNA-binding domain superfamily/Winged helix DNA-binding domain"/>
    <property type="match status" value="1"/>
</dbReference>
<dbReference type="InterPro" id="IPR036388">
    <property type="entry name" value="WH-like_DNA-bd_sf"/>
</dbReference>
<organism evidence="3 4">
    <name type="scientific">Symbiobacterium terraclitae</name>
    <dbReference type="NCBI Taxonomy" id="557451"/>
    <lineage>
        <taxon>Bacteria</taxon>
        <taxon>Bacillati</taxon>
        <taxon>Bacillota</taxon>
        <taxon>Clostridia</taxon>
        <taxon>Eubacteriales</taxon>
        <taxon>Symbiobacteriaceae</taxon>
        <taxon>Symbiobacterium</taxon>
    </lineage>
</organism>
<keyword evidence="4" id="KW-1185">Reference proteome</keyword>
<feature type="domain" description="GyrI-like small molecule binding" evidence="2">
    <location>
        <begin position="197"/>
        <end position="373"/>
    </location>
</feature>
<evidence type="ECO:0000313" key="3">
    <source>
        <dbReference type="EMBL" id="MBP2017576.1"/>
    </source>
</evidence>
<dbReference type="GO" id="GO:0003677">
    <property type="term" value="F:DNA binding"/>
    <property type="evidence" value="ECO:0007669"/>
    <property type="project" value="UniProtKB-KW"/>
</dbReference>
<proteinExistence type="predicted"/>
<feature type="domain" description="Transcription regulator PadR N-terminal" evidence="1">
    <location>
        <begin position="8"/>
        <end position="83"/>
    </location>
</feature>
<dbReference type="InterPro" id="IPR036390">
    <property type="entry name" value="WH_DNA-bd_sf"/>
</dbReference>
<dbReference type="SUPFAM" id="SSF55136">
    <property type="entry name" value="Probable bacterial effector-binding domain"/>
    <property type="match status" value="1"/>
</dbReference>
<dbReference type="InterPro" id="IPR011256">
    <property type="entry name" value="Reg_factor_effector_dom_sf"/>
</dbReference>
<dbReference type="RefSeq" id="WP_209465716.1">
    <property type="nucleotide sequence ID" value="NZ_JAGGLG010000005.1"/>
</dbReference>
<keyword evidence="3" id="KW-0238">DNA-binding</keyword>
<dbReference type="Gene3D" id="3.20.80.10">
    <property type="entry name" value="Regulatory factor, effector binding domain"/>
    <property type="match status" value="1"/>
</dbReference>
<dbReference type="EMBL" id="JAGGLG010000005">
    <property type="protein sequence ID" value="MBP2017576.1"/>
    <property type="molecule type" value="Genomic_DNA"/>
</dbReference>
<comment type="caution">
    <text evidence="3">The sequence shown here is derived from an EMBL/GenBank/DDBJ whole genome shotgun (WGS) entry which is preliminary data.</text>
</comment>
<evidence type="ECO:0000259" key="1">
    <source>
        <dbReference type="Pfam" id="PF03551"/>
    </source>
</evidence>
<sequence length="380" mass="42358">MTNAEVAILSLVAEQPRHGYEIEAVIEERGMREWTEVGFSSIYYVLKKLEARGLVKRTGADTGSRGPARVTYRATAAGHAALRAATLAALSVPQSGNSPFLLGLANLPVLSPDEVREALARYRAALEGKRRDLEARRSGAGPGAPFFVTAMFDRSLALIAAELEWLAAFESQYAREEDPAMAQPVSPEKVLYSARREPEIVEVPETWCLTLTGSGAPEGPAFQQAVEALYGLAYTLKFQLKGEGRDFKVPPLEGLWWVDRPEEFARTPREQWQWQLLIRMPDGLTEEKVSVARAQAAEKKKNPRIRDVRFERFAEGTAAQVLHVGPFSEEGPVIARLHAFIAEKGYRLRGRHHEVYLSDFRRTAPEKLKTILRQPVEPAT</sequence>
<dbReference type="InterPro" id="IPR005149">
    <property type="entry name" value="Tscrpt_reg_PadR_N"/>
</dbReference>
<dbReference type="InterPro" id="IPR029442">
    <property type="entry name" value="GyrI-like"/>
</dbReference>